<proteinExistence type="inferred from homology"/>
<dbReference type="SMART" id="SM00367">
    <property type="entry name" value="LRR_CC"/>
    <property type="match status" value="6"/>
</dbReference>
<dbReference type="PROSITE" id="PS00018">
    <property type="entry name" value="EF_HAND_1"/>
    <property type="match status" value="2"/>
</dbReference>
<dbReference type="Gene3D" id="1.10.238.10">
    <property type="entry name" value="EF-hand"/>
    <property type="match status" value="1"/>
</dbReference>
<dbReference type="PROSITE" id="PS51420">
    <property type="entry name" value="RHO"/>
    <property type="match status" value="1"/>
</dbReference>
<dbReference type="InterPro" id="IPR027417">
    <property type="entry name" value="P-loop_NTPase"/>
</dbReference>
<feature type="domain" description="EF-hand" evidence="4">
    <location>
        <begin position="1666"/>
        <end position="1701"/>
    </location>
</feature>
<evidence type="ECO:0000313" key="5">
    <source>
        <dbReference type="EMBL" id="GBG30317.1"/>
    </source>
</evidence>
<comment type="similarity">
    <text evidence="1">Belongs to the small GTPase superfamily. Rab family.</text>
</comment>
<evidence type="ECO:0000259" key="4">
    <source>
        <dbReference type="PROSITE" id="PS50222"/>
    </source>
</evidence>
<dbReference type="EMBL" id="BEYU01000074">
    <property type="protein sequence ID" value="GBG30317.1"/>
    <property type="molecule type" value="Genomic_DNA"/>
</dbReference>
<evidence type="ECO:0000256" key="1">
    <source>
        <dbReference type="ARBA" id="ARBA00006270"/>
    </source>
</evidence>
<name>A0A2R5GHD0_9STRA</name>
<organism evidence="5 6">
    <name type="scientific">Hondaea fermentalgiana</name>
    <dbReference type="NCBI Taxonomy" id="2315210"/>
    <lineage>
        <taxon>Eukaryota</taxon>
        <taxon>Sar</taxon>
        <taxon>Stramenopiles</taxon>
        <taxon>Bigyra</taxon>
        <taxon>Labyrinthulomycetes</taxon>
        <taxon>Thraustochytrida</taxon>
        <taxon>Thraustochytriidae</taxon>
        <taxon>Hondaea</taxon>
    </lineage>
</organism>
<dbReference type="InterPro" id="IPR032675">
    <property type="entry name" value="LRR_dom_sf"/>
</dbReference>
<dbReference type="CDD" id="cd00154">
    <property type="entry name" value="Rab"/>
    <property type="match status" value="1"/>
</dbReference>
<dbReference type="InterPro" id="IPR000048">
    <property type="entry name" value="IQ_motif_EF-hand-BS"/>
</dbReference>
<evidence type="ECO:0000313" key="6">
    <source>
        <dbReference type="Proteomes" id="UP000241890"/>
    </source>
</evidence>
<dbReference type="InterPro" id="IPR005225">
    <property type="entry name" value="Small_GTP-bd"/>
</dbReference>
<dbReference type="PROSITE" id="PS51421">
    <property type="entry name" value="RAS"/>
    <property type="match status" value="1"/>
</dbReference>
<dbReference type="GO" id="GO:0005525">
    <property type="term" value="F:GTP binding"/>
    <property type="evidence" value="ECO:0007669"/>
    <property type="project" value="InterPro"/>
</dbReference>
<feature type="compositionally biased region" description="Acidic residues" evidence="3">
    <location>
        <begin position="1343"/>
        <end position="1353"/>
    </location>
</feature>
<dbReference type="PROSITE" id="PS50222">
    <property type="entry name" value="EF_HAND_2"/>
    <property type="match status" value="2"/>
</dbReference>
<dbReference type="PROSITE" id="PS00303">
    <property type="entry name" value="S100_CABP"/>
    <property type="match status" value="1"/>
</dbReference>
<dbReference type="FunFam" id="3.40.50.300:FF:001447">
    <property type="entry name" value="Ras-related protein Rab-1B"/>
    <property type="match status" value="1"/>
</dbReference>
<feature type="region of interest" description="Disordered" evidence="3">
    <location>
        <begin position="37"/>
        <end position="73"/>
    </location>
</feature>
<accession>A0A2R5GHD0</accession>
<dbReference type="SMART" id="SM00175">
    <property type="entry name" value="RAB"/>
    <property type="match status" value="1"/>
</dbReference>
<dbReference type="InterPro" id="IPR002048">
    <property type="entry name" value="EF_hand_dom"/>
</dbReference>
<dbReference type="Gene3D" id="3.80.10.10">
    <property type="entry name" value="Ribonuclease Inhibitor"/>
    <property type="match status" value="1"/>
</dbReference>
<dbReference type="SMART" id="SM00176">
    <property type="entry name" value="RAN"/>
    <property type="match status" value="1"/>
</dbReference>
<dbReference type="InterPro" id="IPR011992">
    <property type="entry name" value="EF-hand-dom_pair"/>
</dbReference>
<dbReference type="InterPro" id="IPR001806">
    <property type="entry name" value="Small_GTPase"/>
</dbReference>
<evidence type="ECO:0000256" key="3">
    <source>
        <dbReference type="SAM" id="MobiDB-lite"/>
    </source>
</evidence>
<dbReference type="SMART" id="SM00015">
    <property type="entry name" value="IQ"/>
    <property type="match status" value="3"/>
</dbReference>
<sequence>MLRVDNGTHVYKIVLIGNSAVGKTNLLASFMREQKLEKRRRSAGGSRGQDAELRDAEEETGPASRLEKGFSDAHPPTIGCEFYSEHITHPTDGAKIQLQIWDTAGQERYRSITPGHYRRAVGCLLVYDVTNRRSFEALESWHKELLDWPLHECIMLVGNKMDLYEPGNPDHVSPEEHQKAQLRFMFRACVRTSAKTGENVNNCFLKLVFLIHERETSSAGHSAGDAGAYDARSSLNYLKSSIALDDAEGDPDANAQQESPCGAELAAYKDAEPDLILRGQASPGCKQLEGLGVVELAQSAQGALRELDVSHCDSVDDSILEQFAMQTPRLRVLRVQKCRHITDNGILSLSVGGVDALEIVDVSGTQVTDIGLSALNESFAHSLCELYASMPRPVNVVRDEKLLTAGMGALSRLSYSKDEQKAMLQVRKLAELKQSRRGQWIARNEAGSRFRVLHVANHSFLRAERLFALCMASADTLVELCVHGVATLTPAHLRETLSVCSRLTNLDISCCAQLGEEAASVLCEMGQALWELALSRAPDEQEPAPLSNEALVRILVECRDLRILHARHQTAFTFASDDGQQLLQRIEQLRTRGTSLQELDLSGGLALKQASLIQLTRVFGNLQKLNISYCPQIPMSAVRAACRPDLTICEKPFFGLITDKVRQRNLQVSRAWCLREKREDVAVRKIQNRYRAYKSAPVSIEYLIFCNPRLSEKCAIMIQRQWRHHRMVSRLLAAAHRIWAIRVLQRMFRGIFRYVASAPNEGVPNLSLGGVQIPLRETFIALGEARDFLQRREEVMRELRVRFAVLRAKEAEIRRRERHFERTKLERAAVLVQRTYRRRVSSRDLATAAALALKRKEELEGREKVANICKLQAWARGHAPRRAYQECKLGPLRKYVDPRRQQEAAASIYRPVFRKLARYKALGRRANLRHQFDQFLRENKAFSDEVLQPALGRARARMADAQSVLQSANMAAKEAARQERSKMVAAIAMASRDHARQSFATLDSLIRLIETNMGEAEERRIAQAVAVHNFCEEKTQTLLRQTARLESIKDRLLARRSLVVQHLRDHIPVHKLFDCYEDPKLHALSRTKKEIAARHEVDWIDVQLGERTIGDVLAERRIEEGTASAGGVNREALAARADHNVPAEIARYWEEINLVADFEVSFLRSLVKFEEKRCARLRRILPLNAYLMCYVDEARNMAIARARSDHTEDFTQSLRLVKQETPIRYKIMHLQDEMKAPAVDLATDLRAWEVQMQAVALPRATSGFLVTLPGTCHVTHKVSVKSLEREMKSAAWTSLLPGRFFADLAALEADRALQNRIQASLNARQQENDVEAQGDGESKGGDDDNDDDDDDDASFAGMVPSGPVAGLLRDARLRARADGTLVQKFRNWWNQDKHELEAIEQSVLRRQRTGASVFQAIAADLTITVGVKDAEEMVKEQTLRREQGLPELHQYSKNLGRDVPIYLWYRTTMMTNEMLTGLKLSHASPRSELYVRDTFGWTRVTHPMMDGSPRTPALQLLYRRGRDELGEEKDQEDEAQEESYIKAIRVSVSAEDEAQFEEEGFERVGEQLSAYFLVADASMWVLWASPGDQSKALLESEQREILEKEDLDKKREALKELIKKHPDKKAKYQKLLHEVDGKLRRLKKLEDHEHKMMVPNATEFLALTKTELGKLVRTFALMDADGSGSISQEELLNFIGIEPSDLTRRVFNFLDDNHDGSIDFPEYMNILSTFCMFGNSDVTRMCFSFLGPSEGKRAPVIAAERFLSQAHGVDIEEVPLLKAASNYMRQCALGDGAIHLDDFFVMSSRYPLAIYPVMQIRDAMREKFLGTRWWTLKLQRYAKARKRLEIRQRKALLKAIDERKKELLPPLVRSSSSVSSERSSSSSSILSELLPSIEERK</sequence>
<dbReference type="Proteomes" id="UP000241890">
    <property type="component" value="Unassembled WGS sequence"/>
</dbReference>
<keyword evidence="2" id="KW-0106">Calcium</keyword>
<evidence type="ECO:0000256" key="2">
    <source>
        <dbReference type="ARBA" id="ARBA00022837"/>
    </source>
</evidence>
<dbReference type="CDD" id="cd00051">
    <property type="entry name" value="EFh"/>
    <property type="match status" value="1"/>
</dbReference>
<feature type="domain" description="EF-hand" evidence="4">
    <location>
        <begin position="1704"/>
        <end position="1733"/>
    </location>
</feature>
<gene>
    <name evidence="5" type="ORF">FCC1311_065362</name>
</gene>
<dbReference type="InterPro" id="IPR001751">
    <property type="entry name" value="S100/CaBP7/8-like_CS"/>
</dbReference>
<dbReference type="PROSITE" id="PS50096">
    <property type="entry name" value="IQ"/>
    <property type="match status" value="1"/>
</dbReference>
<dbReference type="GO" id="GO:0003924">
    <property type="term" value="F:GTPase activity"/>
    <property type="evidence" value="ECO:0007669"/>
    <property type="project" value="InterPro"/>
</dbReference>
<comment type="caution">
    <text evidence="5">The sequence shown here is derived from an EMBL/GenBank/DDBJ whole genome shotgun (WGS) entry which is preliminary data.</text>
</comment>
<dbReference type="SMART" id="SM00054">
    <property type="entry name" value="EFh"/>
    <property type="match status" value="2"/>
</dbReference>
<dbReference type="NCBIfam" id="TIGR00231">
    <property type="entry name" value="small_GTP"/>
    <property type="match status" value="1"/>
</dbReference>
<keyword evidence="6" id="KW-1185">Reference proteome</keyword>
<dbReference type="Gene3D" id="3.40.50.300">
    <property type="entry name" value="P-loop containing nucleotide triphosphate hydrolases"/>
    <property type="match status" value="1"/>
</dbReference>
<dbReference type="SMART" id="SM00173">
    <property type="entry name" value="RAS"/>
    <property type="match status" value="1"/>
</dbReference>
<dbReference type="SMART" id="SM00174">
    <property type="entry name" value="RHO"/>
    <property type="match status" value="1"/>
</dbReference>
<dbReference type="PANTHER" id="PTHR47979">
    <property type="entry name" value="DRAB11-RELATED"/>
    <property type="match status" value="1"/>
</dbReference>
<protein>
    <submittedName>
        <fullName evidence="5">Ras-related protein Rab-11B</fullName>
    </submittedName>
</protein>
<dbReference type="GO" id="GO:0005509">
    <property type="term" value="F:calcium ion binding"/>
    <property type="evidence" value="ECO:0007669"/>
    <property type="project" value="InterPro"/>
</dbReference>
<feature type="region of interest" description="Disordered" evidence="3">
    <location>
        <begin position="1322"/>
        <end position="1361"/>
    </location>
</feature>
<dbReference type="SUPFAM" id="SSF47473">
    <property type="entry name" value="EF-hand"/>
    <property type="match status" value="1"/>
</dbReference>
<dbReference type="InterPro" id="IPR050209">
    <property type="entry name" value="Rab_GTPases_membrane_traffic"/>
</dbReference>
<dbReference type="SUPFAM" id="SSF52540">
    <property type="entry name" value="P-loop containing nucleoside triphosphate hydrolases"/>
    <property type="match status" value="1"/>
</dbReference>
<dbReference type="InterPro" id="IPR006553">
    <property type="entry name" value="Leu-rich_rpt_Cys-con_subtyp"/>
</dbReference>
<reference evidence="5 6" key="1">
    <citation type="submission" date="2017-12" db="EMBL/GenBank/DDBJ databases">
        <title>Sequencing, de novo assembly and annotation of complete genome of a new Thraustochytrid species, strain FCC1311.</title>
        <authorList>
            <person name="Sedici K."/>
            <person name="Godart F."/>
            <person name="Aiese Cigliano R."/>
            <person name="Sanseverino W."/>
            <person name="Barakat M."/>
            <person name="Ortet P."/>
            <person name="Marechal E."/>
            <person name="Cagnac O."/>
            <person name="Amato A."/>
        </authorList>
    </citation>
    <scope>NUCLEOTIDE SEQUENCE [LARGE SCALE GENOMIC DNA]</scope>
</reference>
<dbReference type="PRINTS" id="PR00449">
    <property type="entry name" value="RASTRNSFRMNG"/>
</dbReference>
<dbReference type="Pfam" id="PF13499">
    <property type="entry name" value="EF-hand_7"/>
    <property type="match status" value="1"/>
</dbReference>
<feature type="region of interest" description="Disordered" evidence="3">
    <location>
        <begin position="1866"/>
        <end position="1897"/>
    </location>
</feature>
<dbReference type="Pfam" id="PF00071">
    <property type="entry name" value="Ras"/>
    <property type="match status" value="1"/>
</dbReference>
<dbReference type="InterPro" id="IPR018247">
    <property type="entry name" value="EF_Hand_1_Ca_BS"/>
</dbReference>
<dbReference type="InParanoid" id="A0A2R5GHD0"/>
<dbReference type="PROSITE" id="PS51419">
    <property type="entry name" value="RAB"/>
    <property type="match status" value="1"/>
</dbReference>
<dbReference type="SUPFAM" id="SSF52047">
    <property type="entry name" value="RNI-like"/>
    <property type="match status" value="1"/>
</dbReference>